<dbReference type="RefSeq" id="WP_190419882.1">
    <property type="nucleotide sequence ID" value="NZ_JAAOCA010000010.1"/>
</dbReference>
<name>A0ABR7Z0J2_9PSED</name>
<evidence type="ECO:0000313" key="3">
    <source>
        <dbReference type="EMBL" id="MBD1598993.1"/>
    </source>
</evidence>
<comment type="caution">
    <text evidence="3">The sequence shown here is derived from an EMBL/GenBank/DDBJ whole genome shotgun (WGS) entry which is preliminary data.</text>
</comment>
<dbReference type="InterPro" id="IPR018642">
    <property type="entry name" value="DUF2066"/>
</dbReference>
<feature type="region of interest" description="Disordered" evidence="1">
    <location>
        <begin position="314"/>
        <end position="343"/>
    </location>
</feature>
<evidence type="ECO:0000256" key="2">
    <source>
        <dbReference type="SAM" id="SignalP"/>
    </source>
</evidence>
<keyword evidence="4" id="KW-1185">Reference proteome</keyword>
<gene>
    <name evidence="3" type="ORF">HAQ05_09775</name>
</gene>
<reference evidence="3 4" key="1">
    <citation type="journal article" date="2020" name="Insects">
        <title>Bacteria Belonging to Pseudomonas typographi sp. nov. from the Bark Beetle Ips typographus Have Genomic Potential to Aid in the Host Ecology.</title>
        <authorList>
            <person name="Peral-Aranega E."/>
            <person name="Saati-Santamaria Z."/>
            <person name="Kolarik M."/>
            <person name="Rivas R."/>
            <person name="Garcia-Fraile P."/>
        </authorList>
    </citation>
    <scope>NUCLEOTIDE SEQUENCE [LARGE SCALE GENOMIC DNA]</scope>
    <source>
        <strain evidence="3 4">CA3A</strain>
    </source>
</reference>
<dbReference type="EMBL" id="JAAOCA010000010">
    <property type="protein sequence ID" value="MBD1598993.1"/>
    <property type="molecule type" value="Genomic_DNA"/>
</dbReference>
<dbReference type="Pfam" id="PF09839">
    <property type="entry name" value="DUF2066"/>
    <property type="match status" value="1"/>
</dbReference>
<proteinExistence type="predicted"/>
<feature type="chain" id="PRO_5045479164" evidence="2">
    <location>
        <begin position="22"/>
        <end position="343"/>
    </location>
</feature>
<sequence>MRLHTLLLASCVTLASFSAQAETVNNLYQVREPLASQDPAERDQATQRALETLVLRLTGDPKAFSSSALAGLRGDPKQVISQFGYEAGQPPSLQVDFDPAATDNALRQAGLATWGTNRPSILAWWLTDSDNGSNLTGDAQPSAEPLRRAALHRGLPLRLPLADLSEQPLASAQALEGSDPTGLRSASERYGADALLAVHATGSAGQLQAKWQLWLGSQHEQGTAQGSDAAGLADAVMLAVSERLAPRFITKPGASTDMALQVQGMNLERYGQLSRLLDSFGGRLIAMEGDTATYQVSGSPEQLRAQLGLAKLQESPAPEAPEAVPGPATAEQPAGPAPLRFHW</sequence>
<feature type="signal peptide" evidence="2">
    <location>
        <begin position="1"/>
        <end position="21"/>
    </location>
</feature>
<accession>A0ABR7Z0J2</accession>
<evidence type="ECO:0000313" key="4">
    <source>
        <dbReference type="Proteomes" id="UP000805841"/>
    </source>
</evidence>
<feature type="compositionally biased region" description="Low complexity" evidence="1">
    <location>
        <begin position="314"/>
        <end position="331"/>
    </location>
</feature>
<evidence type="ECO:0000256" key="1">
    <source>
        <dbReference type="SAM" id="MobiDB-lite"/>
    </source>
</evidence>
<keyword evidence="2" id="KW-0732">Signal</keyword>
<dbReference type="Proteomes" id="UP000805841">
    <property type="component" value="Unassembled WGS sequence"/>
</dbReference>
<organism evidence="3 4">
    <name type="scientific">Pseudomonas typographi</name>
    <dbReference type="NCBI Taxonomy" id="2715964"/>
    <lineage>
        <taxon>Bacteria</taxon>
        <taxon>Pseudomonadati</taxon>
        <taxon>Pseudomonadota</taxon>
        <taxon>Gammaproteobacteria</taxon>
        <taxon>Pseudomonadales</taxon>
        <taxon>Pseudomonadaceae</taxon>
        <taxon>Pseudomonas</taxon>
    </lineage>
</organism>
<protein>
    <submittedName>
        <fullName evidence="3">DUF2066 domain-containing protein</fullName>
    </submittedName>
</protein>